<dbReference type="GO" id="GO:0017057">
    <property type="term" value="F:6-phosphogluconolactonase activity"/>
    <property type="evidence" value="ECO:0007669"/>
    <property type="project" value="TreeGrafter"/>
</dbReference>
<organism evidence="3 4">
    <name type="scientific">Sphingomonas taxi</name>
    <dbReference type="NCBI Taxonomy" id="1549858"/>
    <lineage>
        <taxon>Bacteria</taxon>
        <taxon>Pseudomonadati</taxon>
        <taxon>Pseudomonadota</taxon>
        <taxon>Alphaproteobacteria</taxon>
        <taxon>Sphingomonadales</taxon>
        <taxon>Sphingomonadaceae</taxon>
        <taxon>Sphingomonas</taxon>
    </lineage>
</organism>
<evidence type="ECO:0000313" key="4">
    <source>
        <dbReference type="Proteomes" id="UP000249555"/>
    </source>
</evidence>
<reference evidence="3 4" key="1">
    <citation type="submission" date="2017-08" db="EMBL/GenBank/DDBJ databases">
        <title>Infants hospitalized years apart are colonized by the same room-sourced microbial strains.</title>
        <authorList>
            <person name="Brooks B."/>
            <person name="Olm M.R."/>
            <person name="Firek B.A."/>
            <person name="Baker R."/>
            <person name="Thomas B.C."/>
            <person name="Morowitz M.J."/>
            <person name="Banfield J.F."/>
        </authorList>
    </citation>
    <scope>NUCLEOTIDE SEQUENCE [LARGE SCALE GENOMIC DNA]</scope>
    <source>
        <strain evidence="3">S2_018_000_R3_119</strain>
    </source>
</reference>
<dbReference type="AlphaFoldDB" id="A0A2W4YVZ1"/>
<evidence type="ECO:0000256" key="1">
    <source>
        <dbReference type="ARBA" id="ARBA00005564"/>
    </source>
</evidence>
<dbReference type="GO" id="GO:0006006">
    <property type="term" value="P:glucose metabolic process"/>
    <property type="evidence" value="ECO:0007669"/>
    <property type="project" value="UniProtKB-KW"/>
</dbReference>
<dbReference type="PANTHER" id="PTHR30344:SF1">
    <property type="entry name" value="6-PHOSPHOGLUCONOLACTONASE"/>
    <property type="match status" value="1"/>
</dbReference>
<dbReference type="Pfam" id="PF10282">
    <property type="entry name" value="Lactonase"/>
    <property type="match status" value="1"/>
</dbReference>
<keyword evidence="2" id="KW-0119">Carbohydrate metabolism</keyword>
<comment type="caution">
    <text evidence="3">The sequence shown here is derived from an EMBL/GenBank/DDBJ whole genome shotgun (WGS) entry which is preliminary data.</text>
</comment>
<gene>
    <name evidence="3" type="ORF">DI640_09485</name>
</gene>
<protein>
    <submittedName>
        <fullName evidence="3">6-phosphogluconolactonase</fullName>
    </submittedName>
</protein>
<dbReference type="InterPro" id="IPR050282">
    <property type="entry name" value="Cycloisomerase_2"/>
</dbReference>
<evidence type="ECO:0000256" key="2">
    <source>
        <dbReference type="ARBA" id="ARBA00022526"/>
    </source>
</evidence>
<keyword evidence="2" id="KW-0313">Glucose metabolism</keyword>
<dbReference type="PANTHER" id="PTHR30344">
    <property type="entry name" value="6-PHOSPHOGLUCONOLACTONASE-RELATED"/>
    <property type="match status" value="1"/>
</dbReference>
<dbReference type="SUPFAM" id="SSF51004">
    <property type="entry name" value="C-terminal (heme d1) domain of cytochrome cd1-nitrite reductase"/>
    <property type="match status" value="1"/>
</dbReference>
<dbReference type="InterPro" id="IPR015943">
    <property type="entry name" value="WD40/YVTN_repeat-like_dom_sf"/>
</dbReference>
<dbReference type="EMBL" id="QFMX01000008">
    <property type="protein sequence ID" value="PZO73287.1"/>
    <property type="molecule type" value="Genomic_DNA"/>
</dbReference>
<name>A0A2W4YVZ1_9SPHN</name>
<dbReference type="Gene3D" id="2.130.10.10">
    <property type="entry name" value="YVTN repeat-like/Quinoprotein amine dehydrogenase"/>
    <property type="match status" value="1"/>
</dbReference>
<accession>A0A2W4YVZ1</accession>
<comment type="similarity">
    <text evidence="1">Belongs to the cycloisomerase 2 family.</text>
</comment>
<dbReference type="InterPro" id="IPR019405">
    <property type="entry name" value="Lactonase_7-beta_prop"/>
</dbReference>
<dbReference type="InterPro" id="IPR011048">
    <property type="entry name" value="Haem_d1_sf"/>
</dbReference>
<proteinExistence type="inferred from homology"/>
<dbReference type="Proteomes" id="UP000249555">
    <property type="component" value="Unassembled WGS sequence"/>
</dbReference>
<sequence>MTSLDESSALPASCWIGTYAGGGGAGLYPLPGDGDRLGVDAACDAAKNASFGVYSSRFDLHYLVDERDDGMLGLYRHAGSGWTCLGQVTTGGSAPCHVALDATQSCVAVANYASGSVALYRLDASGMPVAPPIVHANSGSGPNPDRQQSPHAHWVGFGPDNRTMYATDLGTDEVRAFAFDAEQGTLDAPRTAFAAPPGSGPRHLLFHPRHPHTAYLACELTSALVVLELDGTELRERATLSTLLAGWEGANILAHIGANAAGDRLYVSNRGHESIAVFALDPHGDATLVQHVASGGLSPRFFLILEAERRMIVVHERDHRVTMLDILPDGTLAPTDLAVTVPGAAFALLG</sequence>
<evidence type="ECO:0000313" key="3">
    <source>
        <dbReference type="EMBL" id="PZO73287.1"/>
    </source>
</evidence>